<dbReference type="AlphaFoldDB" id="A0A7S3SSC0"/>
<dbReference type="PANTHER" id="PTHR12782:SF5">
    <property type="entry name" value="PROSTAGLANDIN E SYNTHASE 2"/>
    <property type="match status" value="1"/>
</dbReference>
<name>A0A7S3SSC0_EMIHU</name>
<dbReference type="SUPFAM" id="SSF52833">
    <property type="entry name" value="Thioredoxin-like"/>
    <property type="match status" value="1"/>
</dbReference>
<organism evidence="2">
    <name type="scientific">Emiliania huxleyi</name>
    <name type="common">Coccolithophore</name>
    <name type="synonym">Pontosphaera huxleyi</name>
    <dbReference type="NCBI Taxonomy" id="2903"/>
    <lineage>
        <taxon>Eukaryota</taxon>
        <taxon>Haptista</taxon>
        <taxon>Haptophyta</taxon>
        <taxon>Prymnesiophyceae</taxon>
        <taxon>Isochrysidales</taxon>
        <taxon>Noelaerhabdaceae</taxon>
        <taxon>Emiliania</taxon>
    </lineage>
</organism>
<gene>
    <name evidence="2" type="ORF">EHUX00137_LOCUS26019</name>
</gene>
<evidence type="ECO:0000313" key="2">
    <source>
        <dbReference type="EMBL" id="CAE0563505.1"/>
    </source>
</evidence>
<dbReference type="Gene3D" id="3.40.30.10">
    <property type="entry name" value="Glutaredoxin"/>
    <property type="match status" value="1"/>
</dbReference>
<sequence>MSVRAFTRIAAGGGGLLAAGFVDRALTPQTRPLSTAAAAAGTLGHIRLYQYQICPFCNKIKALLDLHGLEYETVDVNPLTKKEIKPWSEYRKVPIAVLTPPAGGEPEQINDSPVIAERLLDAIDAAALRPARAAKAFRSPQAMEWAQWSDAKLAVLLFPNITRSFGEARADALVPAPEAGDTGAGRLSETARRLGCSRQGGQDRAVWVHGRGR</sequence>
<protein>
    <recommendedName>
        <fullName evidence="1">GST N-terminal domain-containing protein</fullName>
    </recommendedName>
</protein>
<dbReference type="GO" id="GO:0005739">
    <property type="term" value="C:mitochondrion"/>
    <property type="evidence" value="ECO:0007669"/>
    <property type="project" value="TreeGrafter"/>
</dbReference>
<dbReference type="PANTHER" id="PTHR12782">
    <property type="entry name" value="MICROSOMAL PROSTAGLANDIN E SYNTHASE-2"/>
    <property type="match status" value="1"/>
</dbReference>
<evidence type="ECO:0000259" key="1">
    <source>
        <dbReference type="Pfam" id="PF13417"/>
    </source>
</evidence>
<reference evidence="2" key="1">
    <citation type="submission" date="2021-01" db="EMBL/GenBank/DDBJ databases">
        <authorList>
            <person name="Corre E."/>
            <person name="Pelletier E."/>
            <person name="Niang G."/>
            <person name="Scheremetjew M."/>
            <person name="Finn R."/>
            <person name="Kale V."/>
            <person name="Holt S."/>
            <person name="Cochrane G."/>
            <person name="Meng A."/>
            <person name="Brown T."/>
            <person name="Cohen L."/>
        </authorList>
    </citation>
    <scope>NUCLEOTIDE SEQUENCE</scope>
    <source>
        <strain evidence="2">379</strain>
    </source>
</reference>
<feature type="domain" description="GST N-terminal" evidence="1">
    <location>
        <begin position="48"/>
        <end position="121"/>
    </location>
</feature>
<dbReference type="InterPro" id="IPR036249">
    <property type="entry name" value="Thioredoxin-like_sf"/>
</dbReference>
<proteinExistence type="predicted"/>
<accession>A0A7S3SSC0</accession>
<dbReference type="InterPro" id="IPR004045">
    <property type="entry name" value="Glutathione_S-Trfase_N"/>
</dbReference>
<dbReference type="Pfam" id="PF13417">
    <property type="entry name" value="GST_N_3"/>
    <property type="match status" value="1"/>
</dbReference>
<dbReference type="EMBL" id="HBIR01033451">
    <property type="protein sequence ID" value="CAE0563505.1"/>
    <property type="molecule type" value="Transcribed_RNA"/>
</dbReference>
<dbReference type="PROSITE" id="PS51354">
    <property type="entry name" value="GLUTAREDOXIN_2"/>
    <property type="match status" value="1"/>
</dbReference>